<comment type="caution">
    <text evidence="3">The sequence shown here is derived from an EMBL/GenBank/DDBJ whole genome shotgun (WGS) entry which is preliminary data.</text>
</comment>
<keyword evidence="4" id="KW-1185">Reference proteome</keyword>
<evidence type="ECO:0000313" key="3">
    <source>
        <dbReference type="EMBL" id="MFM0005662.1"/>
    </source>
</evidence>
<dbReference type="InterPro" id="IPR007214">
    <property type="entry name" value="YbaK/aa-tRNA-synth-assoc-dom"/>
</dbReference>
<dbReference type="InterPro" id="IPR040285">
    <property type="entry name" value="ProX/PRXD1"/>
</dbReference>
<proteinExistence type="inferred from homology"/>
<gene>
    <name evidence="3" type="ORF">PQR57_32260</name>
</gene>
<dbReference type="Proteomes" id="UP001629230">
    <property type="component" value="Unassembled WGS sequence"/>
</dbReference>
<accession>A0ABW9AYI4</accession>
<sequence length="193" mass="21081">MLGKDELLNLLEQREIPFFCEEHDSVLNMAESEMLTLSLEGARCKNLLLQDKKGRYFLVVTTATKSLDLSAVAEALGSKRLSFASADKLFELLGIRTGSLSPLALVNDDARCVRLVIDSGLARESTFLFHPLENNASVSLSRAALDDFLASVDHPVDWRDLAGFATNTLSAAARATLPVPDMCADAPRIRDEV</sequence>
<reference evidence="3 4" key="1">
    <citation type="journal article" date="2024" name="Chem. Sci.">
        <title>Discovery of megapolipeptins by genome mining of a Burkholderiales bacteria collection.</title>
        <authorList>
            <person name="Paulo B.S."/>
            <person name="Recchia M.J.J."/>
            <person name="Lee S."/>
            <person name="Fergusson C.H."/>
            <person name="Romanowski S.B."/>
            <person name="Hernandez A."/>
            <person name="Krull N."/>
            <person name="Liu D.Y."/>
            <person name="Cavanagh H."/>
            <person name="Bos A."/>
            <person name="Gray C.A."/>
            <person name="Murphy B.T."/>
            <person name="Linington R.G."/>
            <person name="Eustaquio A.S."/>
        </authorList>
    </citation>
    <scope>NUCLEOTIDE SEQUENCE [LARGE SCALE GENOMIC DNA]</scope>
    <source>
        <strain evidence="3 4">RL17-350-BIC-A</strain>
    </source>
</reference>
<dbReference type="EMBL" id="JAQQEZ010000031">
    <property type="protein sequence ID" value="MFM0005662.1"/>
    <property type="molecule type" value="Genomic_DNA"/>
</dbReference>
<dbReference type="RefSeq" id="WP_408180356.1">
    <property type="nucleotide sequence ID" value="NZ_JAQQEZ010000031.1"/>
</dbReference>
<dbReference type="CDD" id="cd04335">
    <property type="entry name" value="PrdX_deacylase"/>
    <property type="match status" value="1"/>
</dbReference>
<evidence type="ECO:0000259" key="2">
    <source>
        <dbReference type="Pfam" id="PF04073"/>
    </source>
</evidence>
<dbReference type="PANTHER" id="PTHR31423:SF3">
    <property type="entry name" value="PROLYL-TRNA SYNTHETASE ASSOCIATED DOMAIN-CONTAINING PROTEIN 1-RELATED"/>
    <property type="match status" value="1"/>
</dbReference>
<dbReference type="PANTHER" id="PTHR31423">
    <property type="entry name" value="YBAK DOMAIN-CONTAINING PROTEIN"/>
    <property type="match status" value="1"/>
</dbReference>
<dbReference type="Gene3D" id="3.90.960.10">
    <property type="entry name" value="YbaK/aminoacyl-tRNA synthetase-associated domain"/>
    <property type="match status" value="1"/>
</dbReference>
<organism evidence="3 4">
    <name type="scientific">Paraburkholderia dipogonis</name>
    <dbReference type="NCBI Taxonomy" id="1211383"/>
    <lineage>
        <taxon>Bacteria</taxon>
        <taxon>Pseudomonadati</taxon>
        <taxon>Pseudomonadota</taxon>
        <taxon>Betaproteobacteria</taxon>
        <taxon>Burkholderiales</taxon>
        <taxon>Burkholderiaceae</taxon>
        <taxon>Paraburkholderia</taxon>
    </lineage>
</organism>
<dbReference type="InterPro" id="IPR036754">
    <property type="entry name" value="YbaK/aa-tRNA-synt-asso_dom_sf"/>
</dbReference>
<evidence type="ECO:0000256" key="1">
    <source>
        <dbReference type="ARBA" id="ARBA00010201"/>
    </source>
</evidence>
<name>A0ABW9AYI4_9BURK</name>
<protein>
    <submittedName>
        <fullName evidence="3">Prolyl-tRNA synthetase associated domain-containing protein</fullName>
    </submittedName>
</protein>
<comment type="similarity">
    <text evidence="1">Belongs to the PRORSD1 family.</text>
</comment>
<evidence type="ECO:0000313" key="4">
    <source>
        <dbReference type="Proteomes" id="UP001629230"/>
    </source>
</evidence>
<feature type="domain" description="YbaK/aminoacyl-tRNA synthetase-associated" evidence="2">
    <location>
        <begin position="40"/>
        <end position="148"/>
    </location>
</feature>
<dbReference type="SUPFAM" id="SSF55826">
    <property type="entry name" value="YbaK/ProRS associated domain"/>
    <property type="match status" value="1"/>
</dbReference>
<dbReference type="Pfam" id="PF04073">
    <property type="entry name" value="tRNA_edit"/>
    <property type="match status" value="1"/>
</dbReference>